<evidence type="ECO:0000313" key="3">
    <source>
        <dbReference type="EMBL" id="KAK7788886.1"/>
    </source>
</evidence>
<feature type="domain" description="PWWP" evidence="2">
    <location>
        <begin position="48"/>
        <end position="114"/>
    </location>
</feature>
<dbReference type="PROSITE" id="PS50812">
    <property type="entry name" value="PWWP"/>
    <property type="match status" value="1"/>
</dbReference>
<dbReference type="Pfam" id="PF00855">
    <property type="entry name" value="PWWP"/>
    <property type="match status" value="1"/>
</dbReference>
<dbReference type="Proteomes" id="UP001378592">
    <property type="component" value="Unassembled WGS sequence"/>
</dbReference>
<organism evidence="3 4">
    <name type="scientific">Gryllus longicercus</name>
    <dbReference type="NCBI Taxonomy" id="2509291"/>
    <lineage>
        <taxon>Eukaryota</taxon>
        <taxon>Metazoa</taxon>
        <taxon>Ecdysozoa</taxon>
        <taxon>Arthropoda</taxon>
        <taxon>Hexapoda</taxon>
        <taxon>Insecta</taxon>
        <taxon>Pterygota</taxon>
        <taxon>Neoptera</taxon>
        <taxon>Polyneoptera</taxon>
        <taxon>Orthoptera</taxon>
        <taxon>Ensifera</taxon>
        <taxon>Gryllidea</taxon>
        <taxon>Grylloidea</taxon>
        <taxon>Gryllidae</taxon>
        <taxon>Gryllinae</taxon>
        <taxon>Gryllus</taxon>
    </lineage>
</organism>
<dbReference type="GO" id="GO:0005634">
    <property type="term" value="C:nucleus"/>
    <property type="evidence" value="ECO:0007669"/>
    <property type="project" value="UniProtKB-ARBA"/>
</dbReference>
<dbReference type="InterPro" id="IPR042778">
    <property type="entry name" value="ZCWPW1/ZCWPW2"/>
</dbReference>
<evidence type="ECO:0000259" key="2">
    <source>
        <dbReference type="PROSITE" id="PS50812"/>
    </source>
</evidence>
<dbReference type="PANTHER" id="PTHR15999:SF2">
    <property type="entry name" value="ZINC FINGER CW-TYPE PWWP DOMAIN PROTEIN 1"/>
    <property type="match status" value="1"/>
</dbReference>
<dbReference type="SUPFAM" id="SSF63748">
    <property type="entry name" value="Tudor/PWWP/MBT"/>
    <property type="match status" value="1"/>
</dbReference>
<protein>
    <recommendedName>
        <fullName evidence="2">PWWP domain-containing protein</fullName>
    </recommendedName>
</protein>
<keyword evidence="4" id="KW-1185">Reference proteome</keyword>
<evidence type="ECO:0000256" key="1">
    <source>
        <dbReference type="SAM" id="MobiDB-lite"/>
    </source>
</evidence>
<feature type="compositionally biased region" description="Polar residues" evidence="1">
    <location>
        <begin position="27"/>
        <end position="39"/>
    </location>
</feature>
<feature type="compositionally biased region" description="Basic and acidic residues" evidence="1">
    <location>
        <begin position="222"/>
        <end position="246"/>
    </location>
</feature>
<dbReference type="SMART" id="SM00293">
    <property type="entry name" value="PWWP"/>
    <property type="match status" value="1"/>
</dbReference>
<dbReference type="CDD" id="cd20144">
    <property type="entry name" value="PWWP_NSD_rpt1"/>
    <property type="match status" value="1"/>
</dbReference>
<feature type="region of interest" description="Disordered" evidence="1">
    <location>
        <begin position="1"/>
        <end position="42"/>
    </location>
</feature>
<dbReference type="EMBL" id="JAZDUA010000904">
    <property type="protein sequence ID" value="KAK7788886.1"/>
    <property type="molecule type" value="Genomic_DNA"/>
</dbReference>
<sequence>MPCSVINHTMENGKSVEEEKAQDMPNDISQPSQSSNEGLNTEESEWLPGDLLWARIGRHPFWPCVVVVDPRNAMYLETKRTGRSSQQQVHVQYFGDNGSRSWVSVNQIMKYSGKNNLLKFAETKKKDKRYSTAFPQPGKNQKWDYAVKEAEEAVPKSRNERILFFEEFYPIFTQHKNDEKSQVKEKVNKSGSQKTRLGRKTKEQNEEIPDTESNNSAAGGDGAHEVKKRVLEKEDSEENLKSEGGKPLRKVKRRKTDKKPPGVFEVFVDRCANLFAVDRPEFQADRAKCIRFMRAMWSSMTEEEKSRYHGSYEDIESLKELQDSAT</sequence>
<dbReference type="InterPro" id="IPR000313">
    <property type="entry name" value="PWWP_dom"/>
</dbReference>
<dbReference type="SUPFAM" id="SSF47095">
    <property type="entry name" value="HMG-box"/>
    <property type="match status" value="1"/>
</dbReference>
<dbReference type="AlphaFoldDB" id="A0AAN9YY09"/>
<name>A0AAN9YY09_9ORTH</name>
<dbReference type="InterPro" id="IPR036910">
    <property type="entry name" value="HMG_box_dom_sf"/>
</dbReference>
<accession>A0AAN9YY09</accession>
<gene>
    <name evidence="3" type="ORF">R5R35_013451</name>
</gene>
<feature type="compositionally biased region" description="Basic residues" evidence="1">
    <location>
        <begin position="247"/>
        <end position="256"/>
    </location>
</feature>
<feature type="region of interest" description="Disordered" evidence="1">
    <location>
        <begin position="177"/>
        <end position="256"/>
    </location>
</feature>
<comment type="caution">
    <text evidence="3">The sequence shown here is derived from an EMBL/GenBank/DDBJ whole genome shotgun (WGS) entry which is preliminary data.</text>
</comment>
<reference evidence="3 4" key="1">
    <citation type="submission" date="2024-03" db="EMBL/GenBank/DDBJ databases">
        <title>The genome assembly and annotation of the cricket Gryllus longicercus Weissman &amp; Gray.</title>
        <authorList>
            <person name="Szrajer S."/>
            <person name="Gray D."/>
            <person name="Ylla G."/>
        </authorList>
    </citation>
    <scope>NUCLEOTIDE SEQUENCE [LARGE SCALE GENOMIC DNA]</scope>
    <source>
        <strain evidence="3">DAG 2021-001</strain>
        <tissue evidence="3">Whole body minus gut</tissue>
    </source>
</reference>
<proteinExistence type="predicted"/>
<feature type="compositionally biased region" description="Polar residues" evidence="1">
    <location>
        <begin position="1"/>
        <end position="12"/>
    </location>
</feature>
<evidence type="ECO:0000313" key="4">
    <source>
        <dbReference type="Proteomes" id="UP001378592"/>
    </source>
</evidence>
<dbReference type="PANTHER" id="PTHR15999">
    <property type="entry name" value="ZINC FINGER CW-TYPE PWWP DOMAIN PROTEIN 1"/>
    <property type="match status" value="1"/>
</dbReference>
<feature type="compositionally biased region" description="Basic and acidic residues" evidence="1">
    <location>
        <begin position="177"/>
        <end position="188"/>
    </location>
</feature>
<dbReference type="Gene3D" id="2.30.30.140">
    <property type="match status" value="1"/>
</dbReference>